<feature type="compositionally biased region" description="Basic residues" evidence="1">
    <location>
        <begin position="404"/>
        <end position="414"/>
    </location>
</feature>
<feature type="region of interest" description="Disordered" evidence="1">
    <location>
        <begin position="393"/>
        <end position="414"/>
    </location>
</feature>
<dbReference type="EMBL" id="WJXW01000015">
    <property type="protein sequence ID" value="KAF9730217.1"/>
    <property type="molecule type" value="Genomic_DNA"/>
</dbReference>
<feature type="compositionally biased region" description="Polar residues" evidence="1">
    <location>
        <begin position="172"/>
        <end position="194"/>
    </location>
</feature>
<gene>
    <name evidence="2" type="ORF">PMIN01_12150</name>
</gene>
<name>A0A9P6G6X7_9PLEO</name>
<feature type="compositionally biased region" description="Low complexity" evidence="1">
    <location>
        <begin position="110"/>
        <end position="124"/>
    </location>
</feature>
<evidence type="ECO:0000256" key="1">
    <source>
        <dbReference type="SAM" id="MobiDB-lite"/>
    </source>
</evidence>
<proteinExistence type="predicted"/>
<feature type="compositionally biased region" description="Basic and acidic residues" evidence="1">
    <location>
        <begin position="148"/>
        <end position="168"/>
    </location>
</feature>
<evidence type="ECO:0000313" key="2">
    <source>
        <dbReference type="EMBL" id="KAF9730217.1"/>
    </source>
</evidence>
<feature type="compositionally biased region" description="Basic and acidic residues" evidence="1">
    <location>
        <begin position="199"/>
        <end position="209"/>
    </location>
</feature>
<organism evidence="2 3">
    <name type="scientific">Paraphaeosphaeria minitans</name>
    <dbReference type="NCBI Taxonomy" id="565426"/>
    <lineage>
        <taxon>Eukaryota</taxon>
        <taxon>Fungi</taxon>
        <taxon>Dikarya</taxon>
        <taxon>Ascomycota</taxon>
        <taxon>Pezizomycotina</taxon>
        <taxon>Dothideomycetes</taxon>
        <taxon>Pleosporomycetidae</taxon>
        <taxon>Pleosporales</taxon>
        <taxon>Massarineae</taxon>
        <taxon>Didymosphaeriaceae</taxon>
        <taxon>Paraphaeosphaeria</taxon>
    </lineage>
</organism>
<feature type="region of interest" description="Disordered" evidence="1">
    <location>
        <begin position="1"/>
        <end position="34"/>
    </location>
</feature>
<sequence length="414" mass="46328">MWSPDSLMDAEGDVDSDFGEASYPETDPAGAQDSLCNMQALDGSQAGECASQTTESCLREHPVALIASQTGEKLDPAMDQALASALEPEASKASLAAAAITSTPDRGPEPRTSQSPSPSRRVTSANAQDVNTQPMTHEHGLGGELSVTEERPGAKNESIADHQDDQGDGHVASTSLNERDASTGNTSPILQTASHSRHASNDKVTHENIDLSSSSSEDEEPSESIIIDTNGGEAIVIDSTDEEMYNDTSYQIPPRRMQRKPVSPRSREMVDWTSREYKKTSAASLTAAWEKVWKRWGKIHAQSDRLLKQILDYFHEEMSDIQRYELWNDKYRKHDGRRAYRIWVNHGIEKRIRLQLRGKEFRRLGRRLGRALKQLQEVEEEHQSITVTMKDGDREDCDYVPAPTRRHRKKRFSV</sequence>
<feature type="compositionally biased region" description="Polar residues" evidence="1">
    <location>
        <begin position="125"/>
        <end position="135"/>
    </location>
</feature>
<reference evidence="2" key="1">
    <citation type="journal article" date="2020" name="Mol. Plant Microbe Interact.">
        <title>Genome Sequence of the Biocontrol Agent Coniothyrium minitans strain Conio (IMI 134523).</title>
        <authorList>
            <person name="Patel D."/>
            <person name="Shittu T.A."/>
            <person name="Baroncelli R."/>
            <person name="Muthumeenakshi S."/>
            <person name="Osborne T.H."/>
            <person name="Janganan T.K."/>
            <person name="Sreenivasaprasad S."/>
        </authorList>
    </citation>
    <scope>NUCLEOTIDE SEQUENCE</scope>
    <source>
        <strain evidence="2">Conio</strain>
    </source>
</reference>
<feature type="compositionally biased region" description="Low complexity" evidence="1">
    <location>
        <begin position="86"/>
        <end position="99"/>
    </location>
</feature>
<dbReference type="OrthoDB" id="3769542at2759"/>
<evidence type="ECO:0000313" key="3">
    <source>
        <dbReference type="Proteomes" id="UP000756921"/>
    </source>
</evidence>
<keyword evidence="3" id="KW-1185">Reference proteome</keyword>
<feature type="compositionally biased region" description="Acidic residues" evidence="1">
    <location>
        <begin position="8"/>
        <end position="18"/>
    </location>
</feature>
<comment type="caution">
    <text evidence="2">The sequence shown here is derived from an EMBL/GenBank/DDBJ whole genome shotgun (WGS) entry which is preliminary data.</text>
</comment>
<dbReference type="Proteomes" id="UP000756921">
    <property type="component" value="Unassembled WGS sequence"/>
</dbReference>
<feature type="region of interest" description="Disordered" evidence="1">
    <location>
        <begin position="86"/>
        <end position="223"/>
    </location>
</feature>
<protein>
    <submittedName>
        <fullName evidence="2">Uncharacterized protein</fullName>
    </submittedName>
</protein>
<dbReference type="AlphaFoldDB" id="A0A9P6G6X7"/>
<accession>A0A9P6G6X7</accession>